<dbReference type="EMBL" id="BAABCX010000005">
    <property type="protein sequence ID" value="GAA3547877.1"/>
    <property type="molecule type" value="Genomic_DNA"/>
</dbReference>
<comment type="caution">
    <text evidence="5">The sequence shown here is derived from an EMBL/GenBank/DDBJ whole genome shotgun (WGS) entry which is preliminary data.</text>
</comment>
<dbReference type="Proteomes" id="UP001500795">
    <property type="component" value="Unassembled WGS sequence"/>
</dbReference>
<keyword evidence="6" id="KW-1185">Reference proteome</keyword>
<dbReference type="PANTHER" id="PTHR21599">
    <property type="entry name" value="GLYCERATE KINASE"/>
    <property type="match status" value="1"/>
</dbReference>
<evidence type="ECO:0000256" key="3">
    <source>
        <dbReference type="ARBA" id="ARBA00022777"/>
    </source>
</evidence>
<dbReference type="SUPFAM" id="SSF110738">
    <property type="entry name" value="Glycerate kinase I"/>
    <property type="match status" value="1"/>
</dbReference>
<gene>
    <name evidence="5" type="ORF">GCM10022394_30010</name>
</gene>
<name>A0ABP6WB53_9GAMM</name>
<dbReference type="InterPro" id="IPR004381">
    <property type="entry name" value="Glycerate_kinase"/>
</dbReference>
<dbReference type="PANTHER" id="PTHR21599:SF0">
    <property type="entry name" value="GLYCERATE KINASE"/>
    <property type="match status" value="1"/>
</dbReference>
<dbReference type="Gene3D" id="3.90.1510.10">
    <property type="entry name" value="Glycerate kinase, domain 2"/>
    <property type="match status" value="1"/>
</dbReference>
<dbReference type="Gene3D" id="3.40.50.10350">
    <property type="entry name" value="Glycerate kinase, domain 1"/>
    <property type="match status" value="1"/>
</dbReference>
<evidence type="ECO:0000256" key="2">
    <source>
        <dbReference type="ARBA" id="ARBA00022679"/>
    </source>
</evidence>
<evidence type="ECO:0000313" key="5">
    <source>
        <dbReference type="EMBL" id="GAA3547877.1"/>
    </source>
</evidence>
<comment type="similarity">
    <text evidence="1 4">Belongs to the glycerate kinase type-1 family.</text>
</comment>
<dbReference type="NCBIfam" id="TIGR00045">
    <property type="entry name" value="glycerate kinase"/>
    <property type="match status" value="1"/>
</dbReference>
<dbReference type="GO" id="GO:0016301">
    <property type="term" value="F:kinase activity"/>
    <property type="evidence" value="ECO:0007669"/>
    <property type="project" value="UniProtKB-KW"/>
</dbReference>
<evidence type="ECO:0000256" key="1">
    <source>
        <dbReference type="ARBA" id="ARBA00006284"/>
    </source>
</evidence>
<sequence>MSAEQACSAAARGLQKALPDSSIICMPVADGGEGLIATVKSCPTLNEAQLTYVDVTGPYGSKVKAAYLRHGRMAIIEMAQSCGLELTPIEQRDVRLATSYGLGELVMHALASGCNHLIIGLGGSATNDAGMGFAQALGVDFYNREGGLLPSPARALDMQEVYFVDISKQTHLLKDVVIEICCDVSNPLLGSSGATMIYGAQKGATTGVLDELETAMAKYASTVEACVNKQATDTPGAGAAGGMGAALIWFTDALLKPGIQVVLDLIQIDDVLTGSNLVITGEGKIDKQTAFGKVPVGVAQRAATQGIPVVALAGTLDQRDNPLELPNILAMSSIIQKPMQLTEAMADGEALMEMAAEQLGHTLRVGHLIHAR</sequence>
<keyword evidence="2 4" id="KW-0808">Transferase</keyword>
<dbReference type="InterPro" id="IPR018197">
    <property type="entry name" value="Glycerate_kinase_RE-like"/>
</dbReference>
<proteinExistence type="inferred from homology"/>
<reference evidence="6" key="1">
    <citation type="journal article" date="2019" name="Int. J. Syst. Evol. Microbiol.">
        <title>The Global Catalogue of Microorganisms (GCM) 10K type strain sequencing project: providing services to taxonomists for standard genome sequencing and annotation.</title>
        <authorList>
            <consortium name="The Broad Institute Genomics Platform"/>
            <consortium name="The Broad Institute Genome Sequencing Center for Infectious Disease"/>
            <person name="Wu L."/>
            <person name="Ma J."/>
        </authorList>
    </citation>
    <scope>NUCLEOTIDE SEQUENCE [LARGE SCALE GENOMIC DNA]</scope>
    <source>
        <strain evidence="6">JCM 17110</strain>
    </source>
</reference>
<evidence type="ECO:0000313" key="6">
    <source>
        <dbReference type="Proteomes" id="UP001500795"/>
    </source>
</evidence>
<keyword evidence="3 4" id="KW-0418">Kinase</keyword>
<organism evidence="5 6">
    <name type="scientific">Zobellella aerophila</name>
    <dbReference type="NCBI Taxonomy" id="870480"/>
    <lineage>
        <taxon>Bacteria</taxon>
        <taxon>Pseudomonadati</taxon>
        <taxon>Pseudomonadota</taxon>
        <taxon>Gammaproteobacteria</taxon>
        <taxon>Aeromonadales</taxon>
        <taxon>Aeromonadaceae</taxon>
        <taxon>Zobellella</taxon>
    </lineage>
</organism>
<accession>A0ABP6WB53</accession>
<evidence type="ECO:0000256" key="4">
    <source>
        <dbReference type="PIRNR" id="PIRNR006078"/>
    </source>
</evidence>
<dbReference type="InterPro" id="IPR018193">
    <property type="entry name" value="Glyc_kinase_flavodox-like_fold"/>
</dbReference>
<dbReference type="PIRSF" id="PIRSF006078">
    <property type="entry name" value="GlxK"/>
    <property type="match status" value="1"/>
</dbReference>
<protein>
    <submittedName>
        <fullName evidence="5">Glycerate kinase</fullName>
    </submittedName>
</protein>
<dbReference type="InterPro" id="IPR036129">
    <property type="entry name" value="Glycerate_kinase_sf"/>
</dbReference>
<dbReference type="Pfam" id="PF02595">
    <property type="entry name" value="Gly_kinase"/>
    <property type="match status" value="1"/>
</dbReference>